<comment type="caution">
    <text evidence="3">The sequence shown here is derived from an EMBL/GenBank/DDBJ whole genome shotgun (WGS) entry which is preliminary data.</text>
</comment>
<evidence type="ECO:0000256" key="2">
    <source>
        <dbReference type="SAM" id="SignalP"/>
    </source>
</evidence>
<dbReference type="RefSeq" id="WP_135283563.1">
    <property type="nucleotide sequence ID" value="NZ_SMLL01000001.1"/>
</dbReference>
<organism evidence="3 4">
    <name type="scientific">Ramlibacter rhizophilus</name>
    <dbReference type="NCBI Taxonomy" id="1781167"/>
    <lineage>
        <taxon>Bacteria</taxon>
        <taxon>Pseudomonadati</taxon>
        <taxon>Pseudomonadota</taxon>
        <taxon>Betaproteobacteria</taxon>
        <taxon>Burkholderiales</taxon>
        <taxon>Comamonadaceae</taxon>
        <taxon>Ramlibacter</taxon>
    </lineage>
</organism>
<protein>
    <recommendedName>
        <fullName evidence="5">Periplasmic heavy metal sensor</fullName>
    </recommendedName>
</protein>
<keyword evidence="2" id="KW-0732">Signal</keyword>
<accession>A0A4Z0C0E8</accession>
<evidence type="ECO:0000256" key="1">
    <source>
        <dbReference type="SAM" id="MobiDB-lite"/>
    </source>
</evidence>
<dbReference type="Proteomes" id="UP000297564">
    <property type="component" value="Unassembled WGS sequence"/>
</dbReference>
<sequence length="201" mass="20171">MERALSAILTAAAVMAAGCSAPQAAGPGPQARIGPAVMGPGVMAPGMGPGGMGPGVMGAYGPGYGMGAGMMAGPGGGMGPGMMGGPSGGMGPGMMGGGGPGLDAIAATLSEDQRKRMAAIQQDLAQRQWPLMERAQQLMGAGGGAASEQQERGNYDALAALHRQMFENSLQARRQMEEVLTPEQREHWRRSRGAGRPGAPG</sequence>
<dbReference type="AlphaFoldDB" id="A0A4Z0C0E8"/>
<proteinExistence type="predicted"/>
<feature type="chain" id="PRO_5021231082" description="Periplasmic heavy metal sensor" evidence="2">
    <location>
        <begin position="25"/>
        <end position="201"/>
    </location>
</feature>
<evidence type="ECO:0008006" key="5">
    <source>
        <dbReference type="Google" id="ProtNLM"/>
    </source>
</evidence>
<keyword evidence="4" id="KW-1185">Reference proteome</keyword>
<reference evidence="3 4" key="1">
    <citation type="submission" date="2019-03" db="EMBL/GenBank/DDBJ databases">
        <title>Ramlibacter rhizophilus CCTCC AB2015357, whole genome shotgun sequence.</title>
        <authorList>
            <person name="Zhang X."/>
            <person name="Feng G."/>
            <person name="Zhu H."/>
        </authorList>
    </citation>
    <scope>NUCLEOTIDE SEQUENCE [LARGE SCALE GENOMIC DNA]</scope>
    <source>
        <strain evidence="3 4">CCTCC AB2015357</strain>
    </source>
</reference>
<dbReference type="EMBL" id="SMLL01000001">
    <property type="protein sequence ID" value="TFZ04681.1"/>
    <property type="molecule type" value="Genomic_DNA"/>
</dbReference>
<feature type="region of interest" description="Disordered" evidence="1">
    <location>
        <begin position="179"/>
        <end position="201"/>
    </location>
</feature>
<name>A0A4Z0C0E8_9BURK</name>
<dbReference type="PROSITE" id="PS51257">
    <property type="entry name" value="PROKAR_LIPOPROTEIN"/>
    <property type="match status" value="1"/>
</dbReference>
<feature type="signal peptide" evidence="2">
    <location>
        <begin position="1"/>
        <end position="24"/>
    </location>
</feature>
<gene>
    <name evidence="3" type="ORF">EZ242_02730</name>
</gene>
<evidence type="ECO:0000313" key="4">
    <source>
        <dbReference type="Proteomes" id="UP000297564"/>
    </source>
</evidence>
<dbReference type="Gene3D" id="1.20.120.1490">
    <property type="match status" value="1"/>
</dbReference>
<evidence type="ECO:0000313" key="3">
    <source>
        <dbReference type="EMBL" id="TFZ04681.1"/>
    </source>
</evidence>
<dbReference type="OrthoDB" id="9113476at2"/>